<reference evidence="2 4" key="1">
    <citation type="submission" date="2023-07" db="EMBL/GenBank/DDBJ databases">
        <title>Sorghum-associated microbial communities from plants grown in Nebraska, USA.</title>
        <authorList>
            <person name="Schachtman D."/>
        </authorList>
    </citation>
    <scope>NUCLEOTIDE SEQUENCE</scope>
    <source>
        <strain evidence="2">DS1006</strain>
        <strain evidence="3 4">DS1016</strain>
    </source>
</reference>
<dbReference type="PANTHER" id="PTHR38589">
    <property type="entry name" value="BLR0621 PROTEIN"/>
    <property type="match status" value="1"/>
</dbReference>
<evidence type="ECO:0000259" key="1">
    <source>
        <dbReference type="Pfam" id="PF03734"/>
    </source>
</evidence>
<dbReference type="InterPro" id="IPR013207">
    <property type="entry name" value="LGFP"/>
</dbReference>
<dbReference type="EMBL" id="JAUSRG010000026">
    <property type="protein sequence ID" value="MDP9907733.1"/>
    <property type="molecule type" value="Genomic_DNA"/>
</dbReference>
<evidence type="ECO:0000313" key="2">
    <source>
        <dbReference type="EMBL" id="MDP9907733.1"/>
    </source>
</evidence>
<organism evidence="2 5">
    <name type="scientific">Arthrobacter bambusae</name>
    <dbReference type="NCBI Taxonomy" id="1338426"/>
    <lineage>
        <taxon>Bacteria</taxon>
        <taxon>Bacillati</taxon>
        <taxon>Actinomycetota</taxon>
        <taxon>Actinomycetes</taxon>
        <taxon>Micrococcales</taxon>
        <taxon>Micrococcaceae</taxon>
        <taxon>Arthrobacter</taxon>
    </lineage>
</organism>
<accession>A0AAW8DN21</accession>
<sequence>MGAISGRYQSLGGLSGYLGAPHGDEQCGLRFGGCSQQFTRGKIYFAIGAGTQPVWGGLGSFYDSRHSQDGVIGYPVTGEACDGAGNCSQSFQFGQLQWINGGGVRYMISTAGYCPALNSGAVKYPTNGAQRVSLAVADAYRATQVSMITCVRRPGDGQYVKEWGAIGSAGESGFAGPGVATGPTWQAFSPTGSFTVTEAFGLGNPGTALSYRTLNQFSRWGGRLNANYNQYFESSSDIFPDENMWYFATRPTHDYRQGVVINYNRPPDSPIVMNAGFAIFMHGNNKPTWGCLAFNDPDLLQFMRTAQAGDRIVMGVGYEIFW</sequence>
<name>A0AAW8DN21_9MICC</name>
<dbReference type="GO" id="GO:0016740">
    <property type="term" value="F:transferase activity"/>
    <property type="evidence" value="ECO:0007669"/>
    <property type="project" value="InterPro"/>
</dbReference>
<dbReference type="EMBL" id="JAUSTF010000018">
    <property type="protein sequence ID" value="MDQ0182944.1"/>
    <property type="molecule type" value="Genomic_DNA"/>
</dbReference>
<dbReference type="Pfam" id="PF03734">
    <property type="entry name" value="YkuD"/>
    <property type="match status" value="1"/>
</dbReference>
<feature type="domain" description="L,D-TPase catalytic" evidence="1">
    <location>
        <begin position="177"/>
        <end position="313"/>
    </location>
</feature>
<dbReference type="InterPro" id="IPR005490">
    <property type="entry name" value="LD_TPept_cat_dom"/>
</dbReference>
<dbReference type="Proteomes" id="UP001242995">
    <property type="component" value="Unassembled WGS sequence"/>
</dbReference>
<dbReference type="AlphaFoldDB" id="A0AAW8DN21"/>
<keyword evidence="4" id="KW-1185">Reference proteome</keyword>
<evidence type="ECO:0000313" key="4">
    <source>
        <dbReference type="Proteomes" id="UP001230951"/>
    </source>
</evidence>
<protein>
    <submittedName>
        <fullName evidence="2">L,D-peptidoglycan transpeptidase YkuD (ErfK/YbiS/YcfS/YnhG family)</fullName>
    </submittedName>
</protein>
<dbReference type="Pfam" id="PF08310">
    <property type="entry name" value="LGFP"/>
    <property type="match status" value="1"/>
</dbReference>
<dbReference type="Proteomes" id="UP001230951">
    <property type="component" value="Unassembled WGS sequence"/>
</dbReference>
<evidence type="ECO:0000313" key="3">
    <source>
        <dbReference type="EMBL" id="MDQ0182944.1"/>
    </source>
</evidence>
<dbReference type="PANTHER" id="PTHR38589:SF1">
    <property type="entry name" value="BLR0621 PROTEIN"/>
    <property type="match status" value="1"/>
</dbReference>
<proteinExistence type="predicted"/>
<comment type="caution">
    <text evidence="2">The sequence shown here is derived from an EMBL/GenBank/DDBJ whole genome shotgun (WGS) entry which is preliminary data.</text>
</comment>
<gene>
    <name evidence="2" type="ORF">J2S90_004728</name>
    <name evidence="3" type="ORF">J2S93_004403</name>
</gene>
<evidence type="ECO:0000313" key="5">
    <source>
        <dbReference type="Proteomes" id="UP001242995"/>
    </source>
</evidence>